<dbReference type="EMBL" id="GBHO01038196">
    <property type="protein sequence ID" value="JAG05408.1"/>
    <property type="molecule type" value="Transcribed_RNA"/>
</dbReference>
<feature type="non-terminal residue" evidence="2">
    <location>
        <position position="145"/>
    </location>
</feature>
<protein>
    <submittedName>
        <fullName evidence="2">Dynein heavy chain, cytoplasmic</fullName>
    </submittedName>
</protein>
<name>A0A0A9WFW4_LYGHE</name>
<feature type="region of interest" description="Disordered" evidence="1">
    <location>
        <begin position="55"/>
        <end position="145"/>
    </location>
</feature>
<feature type="compositionally biased region" description="Polar residues" evidence="1">
    <location>
        <begin position="60"/>
        <end position="75"/>
    </location>
</feature>
<accession>A0A0A9WFW4</accession>
<feature type="compositionally biased region" description="Polar residues" evidence="1">
    <location>
        <begin position="90"/>
        <end position="99"/>
    </location>
</feature>
<feature type="compositionally biased region" description="Basic and acidic residues" evidence="1">
    <location>
        <begin position="102"/>
        <end position="121"/>
    </location>
</feature>
<organism evidence="2">
    <name type="scientific">Lygus hesperus</name>
    <name type="common">Western plant bug</name>
    <dbReference type="NCBI Taxonomy" id="30085"/>
    <lineage>
        <taxon>Eukaryota</taxon>
        <taxon>Metazoa</taxon>
        <taxon>Ecdysozoa</taxon>
        <taxon>Arthropoda</taxon>
        <taxon>Hexapoda</taxon>
        <taxon>Insecta</taxon>
        <taxon>Pterygota</taxon>
        <taxon>Neoptera</taxon>
        <taxon>Paraneoptera</taxon>
        <taxon>Hemiptera</taxon>
        <taxon>Heteroptera</taxon>
        <taxon>Panheteroptera</taxon>
        <taxon>Cimicomorpha</taxon>
        <taxon>Miridae</taxon>
        <taxon>Mirini</taxon>
        <taxon>Lygus</taxon>
    </lineage>
</organism>
<evidence type="ECO:0000313" key="2">
    <source>
        <dbReference type="EMBL" id="JAG05408.1"/>
    </source>
</evidence>
<feature type="compositionally biased region" description="Polar residues" evidence="1">
    <location>
        <begin position="122"/>
        <end position="145"/>
    </location>
</feature>
<reference evidence="2" key="2">
    <citation type="submission" date="2014-07" db="EMBL/GenBank/DDBJ databases">
        <authorList>
            <person name="Hull J."/>
        </authorList>
    </citation>
    <scope>NUCLEOTIDE SEQUENCE</scope>
</reference>
<gene>
    <name evidence="2" type="primary">dhc1</name>
    <name evidence="2" type="ORF">CM83_104248</name>
</gene>
<proteinExistence type="predicted"/>
<reference evidence="2" key="1">
    <citation type="journal article" date="2014" name="PLoS ONE">
        <title>Transcriptome-Based Identification of ABC Transporters in the Western Tarnished Plant Bug Lygus hesperus.</title>
        <authorList>
            <person name="Hull J.J."/>
            <person name="Chaney K."/>
            <person name="Geib S.M."/>
            <person name="Fabrick J.A."/>
            <person name="Brent C.S."/>
            <person name="Walsh D."/>
            <person name="Lavine L.C."/>
        </authorList>
    </citation>
    <scope>NUCLEOTIDE SEQUENCE</scope>
</reference>
<feature type="non-terminal residue" evidence="2">
    <location>
        <position position="1"/>
    </location>
</feature>
<sequence length="145" mass="16228">KTSLLKPQGRYNYSERINGSRVSKTNGTRSYLLQGLTINTEKKLLRNNRSSEVLERYGNHSETTAKPTSIGSLSHSMLKDSSRLKPAINETRNMETIKNGSKKLEPIHNRTRVDGGIHEGQKSNGTKTSTVETTWQPTLNPTKCD</sequence>
<dbReference type="AlphaFoldDB" id="A0A0A9WFW4"/>
<evidence type="ECO:0000256" key="1">
    <source>
        <dbReference type="SAM" id="MobiDB-lite"/>
    </source>
</evidence>